<evidence type="ECO:0000256" key="2">
    <source>
        <dbReference type="SAM" id="SignalP"/>
    </source>
</evidence>
<organism evidence="4">
    <name type="scientific">Oryza sativa subsp. japonica</name>
    <name type="common">Rice</name>
    <dbReference type="NCBI Taxonomy" id="39947"/>
    <lineage>
        <taxon>Eukaryota</taxon>
        <taxon>Viridiplantae</taxon>
        <taxon>Streptophyta</taxon>
        <taxon>Embryophyta</taxon>
        <taxon>Tracheophyta</taxon>
        <taxon>Spermatophyta</taxon>
        <taxon>Magnoliopsida</taxon>
        <taxon>Liliopsida</taxon>
        <taxon>Poales</taxon>
        <taxon>Poaceae</taxon>
        <taxon>BOP clade</taxon>
        <taxon>Oryzoideae</taxon>
        <taxon>Oryzeae</taxon>
        <taxon>Oryzinae</taxon>
        <taxon>Oryza</taxon>
        <taxon>Oryza sativa</taxon>
    </lineage>
</organism>
<accession>Q5VP67</accession>
<evidence type="ECO:0000313" key="4">
    <source>
        <dbReference type="EMBL" id="BAD68758.1"/>
    </source>
</evidence>
<keyword evidence="4" id="KW-0346">Stress response</keyword>
<dbReference type="EMBL" id="AP002910">
    <property type="protein sequence ID" value="BAD67999.1"/>
    <property type="molecule type" value="Genomic_DNA"/>
</dbReference>
<evidence type="ECO:0000256" key="1">
    <source>
        <dbReference type="SAM" id="MobiDB-lite"/>
    </source>
</evidence>
<dbReference type="Proteomes" id="UP000817658">
    <property type="component" value="Chromosome 1"/>
</dbReference>
<evidence type="ECO:0000313" key="5">
    <source>
        <dbReference type="Proteomes" id="UP000000763"/>
    </source>
</evidence>
<feature type="region of interest" description="Disordered" evidence="1">
    <location>
        <begin position="22"/>
        <end position="49"/>
    </location>
</feature>
<name>Q5VP67_ORYSJ</name>
<protein>
    <submittedName>
        <fullName evidence="4">Heat shock protein-related-like</fullName>
    </submittedName>
</protein>
<reference evidence="4" key="1">
    <citation type="journal article" date="2002" name="Nature">
        <title>The genome sequence and structure of rice chromosome 1.</title>
        <authorList>
            <person name="Sasaki T."/>
            <person name="Matsumoto T."/>
            <person name="Yamamoto K."/>
            <person name="Sakata K."/>
            <person name="Baba T."/>
            <person name="Katayose Y."/>
            <person name="Wu J."/>
            <person name="Niimura Y."/>
            <person name="Cheng Z."/>
            <person name="Nagamura Y."/>
            <person name="Antonio B.A."/>
            <person name="Kanamori H."/>
            <person name="Hosokawa S."/>
            <person name="Masukawa M."/>
            <person name="Arikawa K."/>
            <person name="Chiden Y."/>
            <person name="Hayashi M."/>
            <person name="Okamoto M."/>
            <person name="Ando T."/>
            <person name="Aoki H."/>
            <person name="Arita K."/>
            <person name="Hamada M."/>
            <person name="Harada C."/>
            <person name="Hijishita S."/>
            <person name="Honda M."/>
            <person name="Ichikawa Y."/>
            <person name="Idonuma A."/>
            <person name="Iijima M."/>
            <person name="Ikeda M."/>
            <person name="Ikeno M."/>
            <person name="Itoh S."/>
            <person name="Itoh T."/>
            <person name="Itoh Y."/>
            <person name="Itoh Y."/>
            <person name="Iwabuchi A."/>
            <person name="Kamiya K."/>
            <person name="Karasawa W."/>
            <person name="Katagiri S."/>
            <person name="Kikuta A."/>
            <person name="Kobayashi N."/>
            <person name="Kono I."/>
            <person name="Machita K."/>
            <person name="Maehara T."/>
            <person name="Mizuno H."/>
            <person name="Mizubayashi T."/>
            <person name="Mukai Y."/>
            <person name="Nagasaki H."/>
            <person name="Nakashima M."/>
            <person name="Nakama Y."/>
            <person name="Nakamichi Y."/>
            <person name="Nakamura M."/>
            <person name="Namiki N."/>
            <person name="Negishi M."/>
            <person name="Ohta I."/>
            <person name="Ono N."/>
            <person name="Saji S."/>
            <person name="Sakai K."/>
            <person name="Shibata M."/>
            <person name="Shimokawa T."/>
            <person name="Shomura A."/>
            <person name="Song J."/>
            <person name="Takazaki Y."/>
            <person name="Terasawa K."/>
            <person name="Tsuji K."/>
            <person name="Waki K."/>
            <person name="Yamagata H."/>
            <person name="Yamane H."/>
            <person name="Yoshiki S."/>
            <person name="Yoshihara R."/>
            <person name="Yukawa K."/>
            <person name="Zhong H."/>
            <person name="Iwama H."/>
            <person name="Endo T."/>
            <person name="Ito H."/>
            <person name="Hahn J.H."/>
            <person name="Kim H.I."/>
            <person name="Eun M.Y."/>
            <person name="Yano M."/>
            <person name="Jiang J."/>
            <person name="Gojobori T."/>
        </authorList>
    </citation>
    <scope>NUCLEOTIDE SEQUENCE</scope>
</reference>
<gene>
    <name evidence="4" type="ORF">P0510C12.39</name>
    <name evidence="3" type="ORF">P0707D10.4</name>
</gene>
<keyword evidence="2" id="KW-0732">Signal</keyword>
<dbReference type="AlphaFoldDB" id="Q5VP67"/>
<reference evidence="5" key="2">
    <citation type="journal article" date="2005" name="Nature">
        <title>The map-based sequence of the rice genome.</title>
        <authorList>
            <consortium name="International rice genome sequencing project (IRGSP)"/>
            <person name="Matsumoto T."/>
            <person name="Wu J."/>
            <person name="Kanamori H."/>
            <person name="Katayose Y."/>
            <person name="Fujisawa M."/>
            <person name="Namiki N."/>
            <person name="Mizuno H."/>
            <person name="Yamamoto K."/>
            <person name="Antonio B.A."/>
            <person name="Baba T."/>
            <person name="Sakata K."/>
            <person name="Nagamura Y."/>
            <person name="Aoki H."/>
            <person name="Arikawa K."/>
            <person name="Arita K."/>
            <person name="Bito T."/>
            <person name="Chiden Y."/>
            <person name="Fujitsuka N."/>
            <person name="Fukunaka R."/>
            <person name="Hamada M."/>
            <person name="Harada C."/>
            <person name="Hayashi A."/>
            <person name="Hijishita S."/>
            <person name="Honda M."/>
            <person name="Hosokawa S."/>
            <person name="Ichikawa Y."/>
            <person name="Idonuma A."/>
            <person name="Iijima M."/>
            <person name="Ikeda M."/>
            <person name="Ikeno M."/>
            <person name="Ito K."/>
            <person name="Ito S."/>
            <person name="Ito T."/>
            <person name="Ito Y."/>
            <person name="Ito Y."/>
            <person name="Iwabuchi A."/>
            <person name="Kamiya K."/>
            <person name="Karasawa W."/>
            <person name="Kurita K."/>
            <person name="Katagiri S."/>
            <person name="Kikuta A."/>
            <person name="Kobayashi H."/>
            <person name="Kobayashi N."/>
            <person name="Machita K."/>
            <person name="Maehara T."/>
            <person name="Masukawa M."/>
            <person name="Mizubayashi T."/>
            <person name="Mukai Y."/>
            <person name="Nagasaki H."/>
            <person name="Nagata Y."/>
            <person name="Naito S."/>
            <person name="Nakashima M."/>
            <person name="Nakama Y."/>
            <person name="Nakamichi Y."/>
            <person name="Nakamura M."/>
            <person name="Meguro A."/>
            <person name="Negishi M."/>
            <person name="Ohta I."/>
            <person name="Ohta T."/>
            <person name="Okamoto M."/>
            <person name="Ono N."/>
            <person name="Saji S."/>
            <person name="Sakaguchi M."/>
            <person name="Sakai K."/>
            <person name="Shibata M."/>
            <person name="Shimokawa T."/>
            <person name="Song J."/>
            <person name="Takazaki Y."/>
            <person name="Terasawa K."/>
            <person name="Tsugane M."/>
            <person name="Tsuji K."/>
            <person name="Ueda S."/>
            <person name="Waki K."/>
            <person name="Yamagata H."/>
            <person name="Yamamoto M."/>
            <person name="Yamamoto S."/>
            <person name="Yamane H."/>
            <person name="Yoshiki S."/>
            <person name="Yoshihara R."/>
            <person name="Yukawa K."/>
            <person name="Zhong H."/>
            <person name="Yano M."/>
            <person name="Yuan Q."/>
            <person name="Ouyang S."/>
            <person name="Liu J."/>
            <person name="Jones K.M."/>
            <person name="Gansberger K."/>
            <person name="Moffat K."/>
            <person name="Hill J."/>
            <person name="Bera J."/>
            <person name="Fadrosh D."/>
            <person name="Jin S."/>
            <person name="Johri S."/>
            <person name="Kim M."/>
            <person name="Overton L."/>
            <person name="Reardon M."/>
            <person name="Tsitrin T."/>
            <person name="Vuong H."/>
            <person name="Weaver B."/>
            <person name="Ciecko A."/>
            <person name="Tallon L."/>
            <person name="Jackson J."/>
            <person name="Pai G."/>
            <person name="Aken S.V."/>
            <person name="Utterback T."/>
            <person name="Reidmuller S."/>
            <person name="Feldblyum T."/>
            <person name="Hsiao J."/>
            <person name="Zismann V."/>
            <person name="Iobst S."/>
            <person name="de Vazeille A.R."/>
            <person name="Buell C.R."/>
            <person name="Ying K."/>
            <person name="Li Y."/>
            <person name="Lu T."/>
            <person name="Huang Y."/>
            <person name="Zhao Q."/>
            <person name="Feng Q."/>
            <person name="Zhang L."/>
            <person name="Zhu J."/>
            <person name="Weng Q."/>
            <person name="Mu J."/>
            <person name="Lu Y."/>
            <person name="Fan D."/>
            <person name="Liu Y."/>
            <person name="Guan J."/>
            <person name="Zhang Y."/>
            <person name="Yu S."/>
            <person name="Liu X."/>
            <person name="Zhang Y."/>
            <person name="Hong G."/>
            <person name="Han B."/>
            <person name="Choisne N."/>
            <person name="Demange N."/>
            <person name="Orjeda G."/>
            <person name="Samain S."/>
            <person name="Cattolico L."/>
            <person name="Pelletier E."/>
            <person name="Couloux A."/>
            <person name="Segurens B."/>
            <person name="Wincker P."/>
            <person name="D'Hont A."/>
            <person name="Scarpelli C."/>
            <person name="Weissenbach J."/>
            <person name="Salanoubat M."/>
            <person name="Quetier F."/>
            <person name="Yu Y."/>
            <person name="Kim H.R."/>
            <person name="Rambo T."/>
            <person name="Currie J."/>
            <person name="Collura K."/>
            <person name="Luo M."/>
            <person name="Yang T."/>
            <person name="Ammiraju J.S.S."/>
            <person name="Engler F."/>
            <person name="Soderlund C."/>
            <person name="Wing R.A."/>
            <person name="Palmer L.E."/>
            <person name="de la Bastide M."/>
            <person name="Spiegel L."/>
            <person name="Nascimento L."/>
            <person name="Zutavern T."/>
            <person name="O'Shaughnessy A."/>
            <person name="Dike S."/>
            <person name="Dedhia N."/>
            <person name="Preston R."/>
            <person name="Balija V."/>
            <person name="McCombie W.R."/>
            <person name="Chow T."/>
            <person name="Chen H."/>
            <person name="Chung M."/>
            <person name="Chen C."/>
            <person name="Shaw J."/>
            <person name="Wu H."/>
            <person name="Hsiao K."/>
            <person name="Chao Y."/>
            <person name="Chu M."/>
            <person name="Cheng C."/>
            <person name="Hour A."/>
            <person name="Lee P."/>
            <person name="Lin S."/>
            <person name="Lin Y."/>
            <person name="Liou J."/>
            <person name="Liu S."/>
            <person name="Hsing Y."/>
            <person name="Raghuvanshi S."/>
            <person name="Mohanty A."/>
            <person name="Bharti A.K."/>
            <person name="Gaur A."/>
            <person name="Gupta V."/>
            <person name="Kumar D."/>
            <person name="Ravi V."/>
            <person name="Vij S."/>
            <person name="Kapur A."/>
            <person name="Khurana P."/>
            <person name="Khurana P."/>
            <person name="Khurana J.P."/>
            <person name="Tyagi A.K."/>
            <person name="Gaikwad K."/>
            <person name="Singh A."/>
            <person name="Dalal V."/>
            <person name="Srivastava S."/>
            <person name="Dixit A."/>
            <person name="Pal A.K."/>
            <person name="Ghazi I.A."/>
            <person name="Yadav M."/>
            <person name="Pandit A."/>
            <person name="Bhargava A."/>
            <person name="Sureshbabu K."/>
            <person name="Batra K."/>
            <person name="Sharma T.R."/>
            <person name="Mohapatra T."/>
            <person name="Singh N.K."/>
            <person name="Messing J."/>
            <person name="Nelson A.B."/>
            <person name="Fuks G."/>
            <person name="Kavchok S."/>
            <person name="Keizer G."/>
            <person name="Linton E."/>
            <person name="Llaca V."/>
            <person name="Song R."/>
            <person name="Tanyolac B."/>
            <person name="Young S."/>
            <person name="Ho-Il K."/>
            <person name="Hahn J.H."/>
            <person name="Sangsakoo G."/>
            <person name="Vanavichit A."/>
            <person name="de Mattos Luiz.A.T."/>
            <person name="Zimmer P.D."/>
            <person name="Malone G."/>
            <person name="Dellagostin O."/>
            <person name="de Oliveira A.C."/>
            <person name="Bevan M."/>
            <person name="Bancroft I."/>
            <person name="Minx P."/>
            <person name="Cordum H."/>
            <person name="Wilson R."/>
            <person name="Cheng Z."/>
            <person name="Jin W."/>
            <person name="Jiang J."/>
            <person name="Leong S.A."/>
            <person name="Iwama H."/>
            <person name="Gojobori T."/>
            <person name="Itoh T."/>
            <person name="Niimura Y."/>
            <person name="Fujii Y."/>
            <person name="Habara T."/>
            <person name="Sakai H."/>
            <person name="Sato Y."/>
            <person name="Wilson G."/>
            <person name="Kumar K."/>
            <person name="McCouch S."/>
            <person name="Juretic N."/>
            <person name="Hoen D."/>
            <person name="Wright S."/>
            <person name="Bruskiewich R."/>
            <person name="Bureau T."/>
            <person name="Miyao A."/>
            <person name="Hirochika H."/>
            <person name="Nishikawa T."/>
            <person name="Kadowaki K."/>
            <person name="Sugiura M."/>
            <person name="Burr B."/>
            <person name="Sasaki T."/>
        </authorList>
    </citation>
    <scope>NUCLEOTIDE SEQUENCE [LARGE SCALE GENOMIC DNA]</scope>
    <source>
        <strain evidence="5">cv. Nipponbare</strain>
    </source>
</reference>
<feature type="signal peptide" evidence="2">
    <location>
        <begin position="1"/>
        <end position="18"/>
    </location>
</feature>
<reference evidence="5" key="3">
    <citation type="journal article" date="2008" name="Nucleic Acids Res.">
        <title>The rice annotation project database (RAP-DB): 2008 update.</title>
        <authorList>
            <consortium name="The rice annotation project (RAP)"/>
        </authorList>
    </citation>
    <scope>GENOME REANNOTATION</scope>
    <source>
        <strain evidence="5">cv. Nipponbare</strain>
    </source>
</reference>
<feature type="chain" id="PRO_5010140776" evidence="2">
    <location>
        <begin position="19"/>
        <end position="180"/>
    </location>
</feature>
<sequence>MSALLSLFSLSPPSSVLMAAVAGGRGRSGRGDTRAGWRQPPSGSELDRPSEVLQDKHYRAAAAADDAPELRESPLCLLPQSTIATFKRAQVHQRWGFVETQQQPVLAECAAAAEAAARVAVERIRRGAARQHAQVVTLTVSRFHSTPREGAEQRLAELRSAVSGSGCAMVLVVEDLARAA</sequence>
<proteinExistence type="predicted"/>
<evidence type="ECO:0000313" key="3">
    <source>
        <dbReference type="EMBL" id="BAD67999.1"/>
    </source>
</evidence>
<dbReference type="EMBL" id="AP003725">
    <property type="protein sequence ID" value="BAD68758.1"/>
    <property type="molecule type" value="Genomic_DNA"/>
</dbReference>
<dbReference type="Proteomes" id="UP000000763">
    <property type="component" value="Chromosome 1"/>
</dbReference>